<feature type="compositionally biased region" description="Basic residues" evidence="1">
    <location>
        <begin position="1718"/>
        <end position="1735"/>
    </location>
</feature>
<feature type="compositionally biased region" description="Basic and acidic residues" evidence="1">
    <location>
        <begin position="438"/>
        <end position="450"/>
    </location>
</feature>
<feature type="compositionally biased region" description="Basic and acidic residues" evidence="1">
    <location>
        <begin position="610"/>
        <end position="630"/>
    </location>
</feature>
<evidence type="ECO:0000313" key="4">
    <source>
        <dbReference type="Proteomes" id="UP000694387"/>
    </source>
</evidence>
<feature type="compositionally biased region" description="Low complexity" evidence="1">
    <location>
        <begin position="451"/>
        <end position="461"/>
    </location>
</feature>
<dbReference type="PANTHER" id="PTHR22042">
    <property type="entry name" value="TANKYRASE 1 BINDING PROTEIN"/>
    <property type="match status" value="1"/>
</dbReference>
<feature type="compositionally biased region" description="Polar residues" evidence="1">
    <location>
        <begin position="186"/>
        <end position="198"/>
    </location>
</feature>
<organism evidence="3 4">
    <name type="scientific">Equus asinus</name>
    <name type="common">Donkey</name>
    <name type="synonym">Equus africanus asinus</name>
    <dbReference type="NCBI Taxonomy" id="9793"/>
    <lineage>
        <taxon>Eukaryota</taxon>
        <taxon>Metazoa</taxon>
        <taxon>Chordata</taxon>
        <taxon>Craniata</taxon>
        <taxon>Vertebrata</taxon>
        <taxon>Euteleostomi</taxon>
        <taxon>Mammalia</taxon>
        <taxon>Eutheria</taxon>
        <taxon>Laurasiatheria</taxon>
        <taxon>Perissodactyla</taxon>
        <taxon>Equidae</taxon>
        <taxon>Equus</taxon>
    </lineage>
</organism>
<feature type="compositionally biased region" description="Polar residues" evidence="1">
    <location>
        <begin position="1601"/>
        <end position="1616"/>
    </location>
</feature>
<feature type="compositionally biased region" description="Polar residues" evidence="1">
    <location>
        <begin position="1665"/>
        <end position="1680"/>
    </location>
</feature>
<feature type="region of interest" description="Disordered" evidence="1">
    <location>
        <begin position="353"/>
        <end position="375"/>
    </location>
</feature>
<feature type="region of interest" description="Disordered" evidence="1">
    <location>
        <begin position="414"/>
        <end position="474"/>
    </location>
</feature>
<keyword evidence="4" id="KW-1185">Reference proteome</keyword>
<reference evidence="3" key="2">
    <citation type="submission" date="2025-08" db="UniProtKB">
        <authorList>
            <consortium name="Ensembl"/>
        </authorList>
    </citation>
    <scope>IDENTIFICATION</scope>
</reference>
<feature type="region of interest" description="Disordered" evidence="1">
    <location>
        <begin position="1053"/>
        <end position="1081"/>
    </location>
</feature>
<feature type="region of interest" description="Disordered" evidence="1">
    <location>
        <begin position="1204"/>
        <end position="1244"/>
    </location>
</feature>
<evidence type="ECO:0000313" key="3">
    <source>
        <dbReference type="Ensembl" id="ENSEASP00005011289.2"/>
    </source>
</evidence>
<accession>A0A8C4LNL6</accession>
<dbReference type="InterPro" id="IPR032764">
    <property type="entry name" value="Tankyrase-bd_C"/>
</dbReference>
<dbReference type="GeneTree" id="ENSGT00940000154184"/>
<feature type="compositionally biased region" description="Basic and acidic residues" evidence="1">
    <location>
        <begin position="1511"/>
        <end position="1549"/>
    </location>
</feature>
<reference evidence="3 4" key="1">
    <citation type="journal article" date="2020" name="Nat. Commun.">
        <title>Donkey genomes provide new insights into domestication and selection for coat color.</title>
        <authorList>
            <person name="Wang"/>
            <person name="C."/>
            <person name="Li"/>
            <person name="H."/>
            <person name="Guo"/>
            <person name="Y."/>
            <person name="Huang"/>
            <person name="J."/>
            <person name="Sun"/>
            <person name="Y."/>
            <person name="Min"/>
            <person name="J."/>
            <person name="Wang"/>
            <person name="J."/>
            <person name="Fang"/>
            <person name="X."/>
            <person name="Zhao"/>
            <person name="Z."/>
            <person name="Wang"/>
            <person name="S."/>
            <person name="Zhang"/>
            <person name="Y."/>
            <person name="Liu"/>
            <person name="Q."/>
            <person name="Jiang"/>
            <person name="Q."/>
            <person name="Wang"/>
            <person name="X."/>
            <person name="Guo"/>
            <person name="Y."/>
            <person name="Yang"/>
            <person name="C."/>
            <person name="Wang"/>
            <person name="Y."/>
            <person name="Tian"/>
            <person name="F."/>
            <person name="Zhuang"/>
            <person name="G."/>
            <person name="Fan"/>
            <person name="Y."/>
            <person name="Gao"/>
            <person name="Q."/>
            <person name="Li"/>
            <person name="Y."/>
            <person name="Ju"/>
            <person name="Z."/>
            <person name="Li"/>
            <person name="J."/>
            <person name="Li"/>
            <person name="R."/>
            <person name="Hou"/>
            <person name="M."/>
            <person name="Yang"/>
            <person name="G."/>
            <person name="Liu"/>
            <person name="G."/>
            <person name="Liu"/>
            <person name="W."/>
            <person name="Guo"/>
            <person name="J."/>
            <person name="Pan"/>
            <person name="S."/>
            <person name="Fan"/>
            <person name="G."/>
            <person name="Zhang"/>
            <person name="W."/>
            <person name="Zhang"/>
            <person name="R."/>
            <person name="Yu"/>
            <person name="J."/>
            <person name="Zhang"/>
            <person name="X."/>
            <person name="Yin"/>
            <person name="Q."/>
            <person name="Ji"/>
            <person name="C."/>
            <person name="Jin"/>
            <person name="Y."/>
            <person name="Yue"/>
            <person name="G."/>
            <person name="Liu"/>
            <person name="M."/>
            <person name="Xu"/>
            <person name="J."/>
            <person name="Liu"/>
            <person name="S."/>
            <person name="Jordana"/>
            <person name="J."/>
            <person name="Noce"/>
            <person name="A."/>
            <person name="Amills"/>
            <person name="M."/>
            <person name="Wu"/>
            <person name="D.D."/>
            <person name="Li"/>
            <person name="S."/>
            <person name="Zhou"/>
            <person name="X. and Zhong"/>
            <person name="J."/>
        </authorList>
    </citation>
    <scope>NUCLEOTIDE SEQUENCE [LARGE SCALE GENOMIC DNA]</scope>
</reference>
<feature type="region of interest" description="Disordered" evidence="1">
    <location>
        <begin position="100"/>
        <end position="122"/>
    </location>
</feature>
<dbReference type="PANTHER" id="PTHR22042:SF3">
    <property type="entry name" value="RIKEN CDNA 2900026A02 GENE"/>
    <property type="match status" value="1"/>
</dbReference>
<name>A0A8C4LNL6_EQUAS</name>
<proteinExistence type="predicted"/>
<feature type="region of interest" description="Disordered" evidence="1">
    <location>
        <begin position="666"/>
        <end position="740"/>
    </location>
</feature>
<gene>
    <name evidence="3" type="primary">KIAA1671</name>
</gene>
<dbReference type="RefSeq" id="XP_070372384.1">
    <property type="nucleotide sequence ID" value="XM_070516283.1"/>
</dbReference>
<feature type="compositionally biased region" description="Low complexity" evidence="1">
    <location>
        <begin position="1617"/>
        <end position="1631"/>
    </location>
</feature>
<feature type="compositionally biased region" description="Basic and acidic residues" evidence="1">
    <location>
        <begin position="364"/>
        <end position="375"/>
    </location>
</feature>
<sequence>MRKAGLRGRRAKCNREKWTAQTRGCFSISDASHPHGPTAVTMVTRVVEVSSIASLTGVPGLGDIAKEDALTRTYFCQAGDAPGAPSALLLDGKSALRSPARSLPLPRLAPKPFSRDKAPDVKPPVVASLRPGLARPSPACGVPQDVAAKATSERMPGLLGQEVGGGEGLRRSSSLFNKPTFLRPSPSATVLLETTQAGPSLGPGGRDGAPEANTRVSQEAPSGPRPEVAAKPALPSRKPGGALPRPASLSQDTRPAATQEEPGPPEALPKASRVEATGGPAPEPRPRLRRRPVSAIFIDSLQPQQPGPGGAAAGGKAPPTPPEKSWVRKPRPLSVDLTARFESREALLRKAAAEVTAGPGAQRRGPEGSDSEPRVDEKCLLKAEAPLLDPDSHFLEVAKKIQERKEKMLFKQVEMGSLGPHRGTAKVTPTEDQNLGEGRAKLDGDLEKAPKSPSSRPGKGPEFAAGEVLAPAEWTSRGSVRKRISLFGEESATALAAGSEPPRATPESPSTTPEPEKAGVSVQERIKGWTAEGSEAKLEIRRRAFQARPLSADLTKLFSSPAASTEVRSEQCAEPGGELSKERGEKHKEGPGSDRPSVLRSPRKPGTPREGSRQTEQKDSSNHVPDDCRGGRLVGPRSSSDSTPEDDGSFQTVWATVFEHHVERHTVANQSGRCPVATPFGDVPDARGSGLRPRPERGSWLGTDPPEKTNLKKDNSRQFDSPDMEKLGQTALSNGEPKPCHMVLPEKYPLGENRYEIPFRRRSENPPASQRVEPKYDIVHTVGAHAHSEAISTAPEGKAVTLRSGRSRLSLTGRQLSPEVAPADPECRLDGQAGSVHRASLIWEARGAHEVGGSRPDFREPKDTFGGNCLSPKWTWGLSMNWHKATVVVSGEKGSEVSPEVTSQYPARPCGPEATSGRAVQAAVWEAQHQGPEGAGNKPGGCIAAGERGTPRGWPLDAPSRVKDEPSDFRVRPHPDVQKGPPVVAASEGEPRPAAPAPEPEARMRKAGATDQRFERWRRRTLPPDVKFDEFSFLAPEHSQKVEQRCTDYLSPSAGALRKPQLSHNKTESREGGPGVSQDRPLLAVKQGSPVEPKATFFAVTYQIPDTQKAKSVVKPGPEYLTEHSRKITPPPSPHPLTLTLGSLDHEEPLETAAVKNWGKGRERDNAGFSKTLKPTDHPLSLGDRILDSSSERIIGADALRIYRGPENGTGVQNDWKGNKNETSTSIAPKTTPAFKSRPKAGDLLVRRKTEVISETFPGKIKDGYRSSVLDIDALMAEYKKPGAQGSMEGPSSSSSLERPGQQGVGDPRRWSLREGPRAEGLRKHAGSAETNHISAPGSGEQPAETPGPATNPKFSPPLWALPQSAPSEKSPGASSGPGGPRKKVSGIAEDEKKAFANKSHGAKGQNFPAEAKPAAWVEPGSGATVSPRSFPADQKKETPRKAIGRGEEGSVAQWGDHPPDCGRLPPDIKRACSEKGPPVRVREGLSIMQEARERRWEQPKGRASLLEESSEAKETQVGPRQRESGTRDSQKVPPRDQGREEALQDNERALQPVSPAASGPQRSHSFCNDKKSGPFMDQLKQCFSRRPPEARDTDTLVQEADSQYGTWTDPRQSGESLAPESPSPDSSAASGRKQPPSSRLSSLSSQTETPSAGDQPEGSRDQRSTSADRSSTDLESTDGTDGLPAPDASPAKRVDDFSFIDQTSVLDSSALKTRVQLSKRSRRRAPISHSLRRSRVGESESRSPLEEDADSRWMFKDSTEEKSPQREESDEEDKPSRAERTPVSHPQRIPVFPGMDPAVLKTQLHKRPEADSPGETPGRVPQPRTPKSPFQPGVLGSRVLPSSAEKDERSEEPCPQWLRELKSKKRQSLCENQA</sequence>
<protein>
    <submittedName>
        <fullName evidence="3">KIAA1671</fullName>
    </submittedName>
</protein>
<feature type="region of interest" description="Disordered" evidence="1">
    <location>
        <begin position="151"/>
        <end position="331"/>
    </location>
</feature>
<feature type="region of interest" description="Disordered" evidence="1">
    <location>
        <begin position="1121"/>
        <end position="1180"/>
    </location>
</feature>
<feature type="compositionally biased region" description="Basic and acidic residues" evidence="1">
    <location>
        <begin position="1491"/>
        <end position="1501"/>
    </location>
</feature>
<evidence type="ECO:0000259" key="2">
    <source>
        <dbReference type="SMART" id="SM01319"/>
    </source>
</evidence>
<dbReference type="SMART" id="SM01319">
    <property type="entry name" value="Tankyrase_bdg_C"/>
    <property type="match status" value="1"/>
</dbReference>
<feature type="compositionally biased region" description="Basic and acidic residues" evidence="1">
    <location>
        <begin position="579"/>
        <end position="592"/>
    </location>
</feature>
<dbReference type="GeneID" id="106841712"/>
<feature type="compositionally biased region" description="Low complexity" evidence="1">
    <location>
        <begin position="100"/>
        <end position="110"/>
    </location>
</feature>
<feature type="domain" description="Tankyrase 1-binding protein C-terminal" evidence="2">
    <location>
        <begin position="1695"/>
        <end position="1866"/>
    </location>
</feature>
<feature type="region of interest" description="Disordered" evidence="1">
    <location>
        <begin position="546"/>
        <end position="648"/>
    </location>
</feature>
<reference evidence="3" key="3">
    <citation type="submission" date="2025-09" db="UniProtKB">
        <authorList>
            <consortium name="Ensembl"/>
        </authorList>
    </citation>
    <scope>IDENTIFICATION</scope>
</reference>
<feature type="compositionally biased region" description="Basic and acidic residues" evidence="1">
    <location>
        <begin position="1307"/>
        <end position="1323"/>
    </location>
</feature>
<dbReference type="Ensembl" id="ENSEAST00005012276.2">
    <property type="protein sequence ID" value="ENSEASP00005011289.2"/>
    <property type="gene ID" value="ENSEASG00005007944.2"/>
</dbReference>
<feature type="compositionally biased region" description="Low complexity" evidence="1">
    <location>
        <begin position="1365"/>
        <end position="1375"/>
    </location>
</feature>
<dbReference type="Proteomes" id="UP000694387">
    <property type="component" value="Chromosome 8"/>
</dbReference>
<feature type="compositionally biased region" description="Basic and acidic residues" evidence="1">
    <location>
        <begin position="705"/>
        <end position="717"/>
    </location>
</feature>
<feature type="compositionally biased region" description="Basic and acidic residues" evidence="1">
    <location>
        <begin position="960"/>
        <end position="977"/>
    </location>
</feature>
<feature type="compositionally biased region" description="Polar residues" evidence="1">
    <location>
        <begin position="1701"/>
        <end position="1717"/>
    </location>
</feature>
<feature type="region of interest" description="Disordered" evidence="1">
    <location>
        <begin position="1281"/>
        <end position="1875"/>
    </location>
</feature>
<evidence type="ECO:0000256" key="1">
    <source>
        <dbReference type="SAM" id="MobiDB-lite"/>
    </source>
</evidence>
<feature type="compositionally biased region" description="Basic and acidic residues" evidence="1">
    <location>
        <begin position="1736"/>
        <end position="1768"/>
    </location>
</feature>
<feature type="region of interest" description="Disordered" evidence="1">
    <location>
        <begin position="930"/>
        <end position="1014"/>
    </location>
</feature>
<dbReference type="CTD" id="85379"/>
<feature type="region of interest" description="Disordered" evidence="1">
    <location>
        <begin position="491"/>
        <end position="533"/>
    </location>
</feature>
<dbReference type="GO" id="GO:0005929">
    <property type="term" value="C:cilium"/>
    <property type="evidence" value="ECO:0007669"/>
    <property type="project" value="Ensembl"/>
</dbReference>
<dbReference type="GO" id="GO:0015630">
    <property type="term" value="C:microtubule cytoskeleton"/>
    <property type="evidence" value="ECO:0007669"/>
    <property type="project" value="Ensembl"/>
</dbReference>
<feature type="compositionally biased region" description="Basic and acidic residues" evidence="1">
    <location>
        <begin position="1434"/>
        <end position="1449"/>
    </location>
</feature>
<dbReference type="GO" id="GO:0045171">
    <property type="term" value="C:intercellular bridge"/>
    <property type="evidence" value="ECO:0007669"/>
    <property type="project" value="Ensembl"/>
</dbReference>
<dbReference type="InterPro" id="IPR040006">
    <property type="entry name" value="TNKS1BP1-like"/>
</dbReference>
<dbReference type="Pfam" id="PF15327">
    <property type="entry name" value="Tankyrase_bdg_C"/>
    <property type="match status" value="1"/>
</dbReference>
<feature type="compositionally biased region" description="Low complexity" evidence="1">
    <location>
        <begin position="499"/>
        <end position="513"/>
    </location>
</feature>